<gene>
    <name evidence="10" type="primary">20346301</name>
    <name evidence="9" type="ORF">GGTG_05843</name>
</gene>
<dbReference type="PANTHER" id="PTHR33938:SF2">
    <property type="entry name" value="CARBOXYLIC ESTER HYDROLASE"/>
    <property type="match status" value="1"/>
</dbReference>
<keyword evidence="5 8" id="KW-0378">Hydrolase</keyword>
<keyword evidence="4 8" id="KW-0732">Signal</keyword>
<keyword evidence="3" id="KW-0479">Metal-binding</keyword>
<evidence type="ECO:0000313" key="11">
    <source>
        <dbReference type="Proteomes" id="UP000006039"/>
    </source>
</evidence>
<keyword evidence="2" id="KW-0719">Serine esterase</keyword>
<dbReference type="GO" id="GO:0046872">
    <property type="term" value="F:metal ion binding"/>
    <property type="evidence" value="ECO:0007669"/>
    <property type="project" value="UniProtKB-KW"/>
</dbReference>
<reference evidence="9" key="3">
    <citation type="submission" date="2010-09" db="EMBL/GenBank/DDBJ databases">
        <title>Annotation of Gaeumannomyces graminis var. tritici R3-111a-1.</title>
        <authorList>
            <consortium name="The Broad Institute Genome Sequencing Platform"/>
            <person name="Ma L.-J."/>
            <person name="Dead R."/>
            <person name="Young S.K."/>
            <person name="Zeng Q."/>
            <person name="Gargeya S."/>
            <person name="Fitzgerald M."/>
            <person name="Haas B."/>
            <person name="Abouelleil A."/>
            <person name="Alvarado L."/>
            <person name="Arachchi H.M."/>
            <person name="Berlin A."/>
            <person name="Brown A."/>
            <person name="Chapman S.B."/>
            <person name="Chen Z."/>
            <person name="Dunbar C."/>
            <person name="Freedman E."/>
            <person name="Gearin G."/>
            <person name="Gellesch M."/>
            <person name="Goldberg J."/>
            <person name="Griggs A."/>
            <person name="Gujja S."/>
            <person name="Heiman D."/>
            <person name="Howarth C."/>
            <person name="Larson L."/>
            <person name="Lui A."/>
            <person name="MacDonald P.J.P."/>
            <person name="Mehta T."/>
            <person name="Montmayeur A."/>
            <person name="Murphy C."/>
            <person name="Neiman D."/>
            <person name="Pearson M."/>
            <person name="Priest M."/>
            <person name="Roberts A."/>
            <person name="Saif S."/>
            <person name="Shea T."/>
            <person name="Shenoy N."/>
            <person name="Sisk P."/>
            <person name="Stolte C."/>
            <person name="Sykes S."/>
            <person name="Yandava C."/>
            <person name="Wortman J."/>
            <person name="Nusbaum C."/>
            <person name="Birren B."/>
        </authorList>
    </citation>
    <scope>NUCLEOTIDE SEQUENCE</scope>
    <source>
        <strain evidence="9">R3-111a-1</strain>
    </source>
</reference>
<evidence type="ECO:0000256" key="4">
    <source>
        <dbReference type="ARBA" id="ARBA00022729"/>
    </source>
</evidence>
<evidence type="ECO:0000313" key="9">
    <source>
        <dbReference type="EMBL" id="EJT75918.1"/>
    </source>
</evidence>
<comment type="similarity">
    <text evidence="1 8">Belongs to the tannase family.</text>
</comment>
<evidence type="ECO:0000256" key="1">
    <source>
        <dbReference type="ARBA" id="ARBA00006249"/>
    </source>
</evidence>
<dbReference type="Gene3D" id="3.40.50.1820">
    <property type="entry name" value="alpha/beta hydrolase"/>
    <property type="match status" value="1"/>
</dbReference>
<evidence type="ECO:0000256" key="6">
    <source>
        <dbReference type="ARBA" id="ARBA00022837"/>
    </source>
</evidence>
<keyword evidence="6" id="KW-0106">Calcium</keyword>
<dbReference type="EMBL" id="GL385397">
    <property type="protein sequence ID" value="EJT75918.1"/>
    <property type="molecule type" value="Genomic_DNA"/>
</dbReference>
<protein>
    <recommendedName>
        <fullName evidence="8">Carboxylic ester hydrolase</fullName>
        <ecNumber evidence="8">3.1.1.-</ecNumber>
    </recommendedName>
</protein>
<dbReference type="RefSeq" id="XP_009221918.1">
    <property type="nucleotide sequence ID" value="XM_009223654.1"/>
</dbReference>
<dbReference type="InterPro" id="IPR029058">
    <property type="entry name" value="AB_hydrolase_fold"/>
</dbReference>
<name>J3NX36_GAET3</name>
<dbReference type="eggNOG" id="ENOG502QPXZ">
    <property type="taxonomic scope" value="Eukaryota"/>
</dbReference>
<evidence type="ECO:0000313" key="10">
    <source>
        <dbReference type="EnsemblFungi" id="EJT75918"/>
    </source>
</evidence>
<reference evidence="10" key="4">
    <citation type="journal article" date="2015" name="G3 (Bethesda)">
        <title>Genome sequences of three phytopathogenic species of the Magnaporthaceae family of fungi.</title>
        <authorList>
            <person name="Okagaki L.H."/>
            <person name="Nunes C.C."/>
            <person name="Sailsbery J."/>
            <person name="Clay B."/>
            <person name="Brown D."/>
            <person name="John T."/>
            <person name="Oh Y."/>
            <person name="Young N."/>
            <person name="Fitzgerald M."/>
            <person name="Haas B.J."/>
            <person name="Zeng Q."/>
            <person name="Young S."/>
            <person name="Adiconis X."/>
            <person name="Fan L."/>
            <person name="Levin J.Z."/>
            <person name="Mitchell T.K."/>
            <person name="Okubara P.A."/>
            <person name="Farman M.L."/>
            <person name="Kohn L.M."/>
            <person name="Birren B."/>
            <person name="Ma L.-J."/>
            <person name="Dean R.A."/>
        </authorList>
    </citation>
    <scope>NUCLEOTIDE SEQUENCE</scope>
    <source>
        <strain evidence="10">R3-111a-1</strain>
    </source>
</reference>
<sequence length="536" mass="56536">MKPTTGLLISSAALGQAQGLSAPVLDCSAEALAGALPANATIEGVAPVSAGGTYGEGSRNVAYPTQPKGLPDLCAVVVKIKSSDISSYRFGAFLPAGWNGRFLEVGNGGFGGGINWLDMGARVRAGFAVVSTDTGHSSTSGDVTWATNEEVKEDWGHRAIHGSAVAGKQLAKAYYGQAARFSYYAGCSTGGRQGLREAQLYPETFDGVLAGAPAWWTSHLQTWTLRQGALNLPADAPSRIPPQLFPVLAAEVRRQCDGTDGVGDGIISQPDKCKLDLSTIRCPGDAAGSNCLTAPQIETASKSHADYVIDGTYAFSGLELGSEDNWAFLMGGSSPSTYGTQYVQYMLLNNPSWDWRDYNDTIVALADARNPGRATADDFDMSAYKKRGGKVIMYHGMSDALIATGSSTHFYKTVGAATPGSEQFADWFRFFLVPGLGHCSGTSVDAPWYIGGANQQGSLSADVTQVPTLETSHDALLALMTWVERGTAPDKIVATSFGNSRAPNLQASRQRPICPYPAVAAYDGRGDVNSAESWTC</sequence>
<evidence type="ECO:0000256" key="3">
    <source>
        <dbReference type="ARBA" id="ARBA00022723"/>
    </source>
</evidence>
<dbReference type="AlphaFoldDB" id="J3NX36"/>
<dbReference type="VEuPathDB" id="FungiDB:GGTG_05843"/>
<dbReference type="Pfam" id="PF07519">
    <property type="entry name" value="Tannase"/>
    <property type="match status" value="2"/>
</dbReference>
<dbReference type="EnsemblFungi" id="EJT75918">
    <property type="protein sequence ID" value="EJT75918"/>
    <property type="gene ID" value="GGTG_05843"/>
</dbReference>
<keyword evidence="7" id="KW-1015">Disulfide bond</keyword>
<evidence type="ECO:0000256" key="8">
    <source>
        <dbReference type="RuleBase" id="RU361238"/>
    </source>
</evidence>
<dbReference type="Proteomes" id="UP000006039">
    <property type="component" value="Unassembled WGS sequence"/>
</dbReference>
<evidence type="ECO:0000256" key="5">
    <source>
        <dbReference type="ARBA" id="ARBA00022801"/>
    </source>
</evidence>
<evidence type="ECO:0000256" key="7">
    <source>
        <dbReference type="ARBA" id="ARBA00023157"/>
    </source>
</evidence>
<keyword evidence="11" id="KW-1185">Reference proteome</keyword>
<proteinExistence type="inferred from homology"/>
<reference evidence="9" key="2">
    <citation type="submission" date="2010-07" db="EMBL/GenBank/DDBJ databases">
        <authorList>
            <consortium name="The Broad Institute Genome Sequencing Platform"/>
            <consortium name="Broad Institute Genome Sequencing Center for Infectious Disease"/>
            <person name="Ma L.-J."/>
            <person name="Dead R."/>
            <person name="Young S."/>
            <person name="Zeng Q."/>
            <person name="Koehrsen M."/>
            <person name="Alvarado L."/>
            <person name="Berlin A."/>
            <person name="Chapman S.B."/>
            <person name="Chen Z."/>
            <person name="Freedman E."/>
            <person name="Gellesch M."/>
            <person name="Goldberg J."/>
            <person name="Griggs A."/>
            <person name="Gujja S."/>
            <person name="Heilman E.R."/>
            <person name="Heiman D."/>
            <person name="Hepburn T."/>
            <person name="Howarth C."/>
            <person name="Jen D."/>
            <person name="Larson L."/>
            <person name="Mehta T."/>
            <person name="Neiman D."/>
            <person name="Pearson M."/>
            <person name="Roberts A."/>
            <person name="Saif S."/>
            <person name="Shea T."/>
            <person name="Shenoy N."/>
            <person name="Sisk P."/>
            <person name="Stolte C."/>
            <person name="Sykes S."/>
            <person name="Walk T."/>
            <person name="White J."/>
            <person name="Yandava C."/>
            <person name="Haas B."/>
            <person name="Nusbaum C."/>
            <person name="Birren B."/>
        </authorList>
    </citation>
    <scope>NUCLEOTIDE SEQUENCE</scope>
    <source>
        <strain evidence="9">R3-111a-1</strain>
    </source>
</reference>
<dbReference type="HOGENOM" id="CLU_014819_1_1_1"/>
<dbReference type="EC" id="3.1.1.-" evidence="8"/>
<feature type="signal peptide" evidence="8">
    <location>
        <begin position="1"/>
        <end position="19"/>
    </location>
</feature>
<dbReference type="PANTHER" id="PTHR33938">
    <property type="entry name" value="FERULOYL ESTERASE B-RELATED"/>
    <property type="match status" value="1"/>
</dbReference>
<feature type="chain" id="PRO_5015019867" description="Carboxylic ester hydrolase" evidence="8">
    <location>
        <begin position="20"/>
        <end position="536"/>
    </location>
</feature>
<dbReference type="SUPFAM" id="SSF53474">
    <property type="entry name" value="alpha/beta-Hydrolases"/>
    <property type="match status" value="1"/>
</dbReference>
<dbReference type="OrthoDB" id="3039123at2759"/>
<reference evidence="10" key="5">
    <citation type="submission" date="2018-04" db="UniProtKB">
        <authorList>
            <consortium name="EnsemblFungi"/>
        </authorList>
    </citation>
    <scope>IDENTIFICATION</scope>
    <source>
        <strain evidence="10">R3-111a-1</strain>
    </source>
</reference>
<dbReference type="GO" id="GO:0030600">
    <property type="term" value="F:feruloyl esterase activity"/>
    <property type="evidence" value="ECO:0007669"/>
    <property type="project" value="UniProtKB-ARBA"/>
</dbReference>
<dbReference type="GeneID" id="20346301"/>
<reference evidence="11" key="1">
    <citation type="submission" date="2010-07" db="EMBL/GenBank/DDBJ databases">
        <title>The genome sequence of Gaeumannomyces graminis var. tritici strain R3-111a-1.</title>
        <authorList>
            <consortium name="The Broad Institute Genome Sequencing Platform"/>
            <person name="Ma L.-J."/>
            <person name="Dead R."/>
            <person name="Young S."/>
            <person name="Zeng Q."/>
            <person name="Koehrsen M."/>
            <person name="Alvarado L."/>
            <person name="Berlin A."/>
            <person name="Chapman S.B."/>
            <person name="Chen Z."/>
            <person name="Freedman E."/>
            <person name="Gellesch M."/>
            <person name="Goldberg J."/>
            <person name="Griggs A."/>
            <person name="Gujja S."/>
            <person name="Heilman E.R."/>
            <person name="Heiman D."/>
            <person name="Hepburn T."/>
            <person name="Howarth C."/>
            <person name="Jen D."/>
            <person name="Larson L."/>
            <person name="Mehta T."/>
            <person name="Neiman D."/>
            <person name="Pearson M."/>
            <person name="Roberts A."/>
            <person name="Saif S."/>
            <person name="Shea T."/>
            <person name="Shenoy N."/>
            <person name="Sisk P."/>
            <person name="Stolte C."/>
            <person name="Sykes S."/>
            <person name="Walk T."/>
            <person name="White J."/>
            <person name="Yandava C."/>
            <person name="Haas B."/>
            <person name="Nusbaum C."/>
            <person name="Birren B."/>
        </authorList>
    </citation>
    <scope>NUCLEOTIDE SEQUENCE [LARGE SCALE GENOMIC DNA]</scope>
    <source>
        <strain evidence="11">R3-111a-1</strain>
    </source>
</reference>
<organism evidence="9">
    <name type="scientific">Gaeumannomyces tritici (strain R3-111a-1)</name>
    <name type="common">Wheat and barley take-all root rot fungus</name>
    <name type="synonym">Gaeumannomyces graminis var. tritici</name>
    <dbReference type="NCBI Taxonomy" id="644352"/>
    <lineage>
        <taxon>Eukaryota</taxon>
        <taxon>Fungi</taxon>
        <taxon>Dikarya</taxon>
        <taxon>Ascomycota</taxon>
        <taxon>Pezizomycotina</taxon>
        <taxon>Sordariomycetes</taxon>
        <taxon>Sordariomycetidae</taxon>
        <taxon>Magnaporthales</taxon>
        <taxon>Magnaporthaceae</taxon>
        <taxon>Gaeumannomyces</taxon>
    </lineage>
</organism>
<dbReference type="InterPro" id="IPR011118">
    <property type="entry name" value="Tannase/feruloyl_esterase"/>
</dbReference>
<accession>J3NX36</accession>
<evidence type="ECO:0000256" key="2">
    <source>
        <dbReference type="ARBA" id="ARBA00022487"/>
    </source>
</evidence>